<dbReference type="AlphaFoldDB" id="A0A160TV61"/>
<keyword evidence="5" id="KW-0862">Zinc</keyword>
<dbReference type="GO" id="GO:0046872">
    <property type="term" value="F:metal ion binding"/>
    <property type="evidence" value="ECO:0007669"/>
    <property type="project" value="UniProtKB-KW"/>
</dbReference>
<feature type="domain" description="Metallo-beta-lactamase" evidence="6">
    <location>
        <begin position="43"/>
        <end position="251"/>
    </location>
</feature>
<proteinExistence type="inferred from homology"/>
<dbReference type="InterPro" id="IPR036866">
    <property type="entry name" value="RibonucZ/Hydroxyglut_hydro"/>
</dbReference>
<dbReference type="EMBL" id="CZRL01000104">
    <property type="protein sequence ID" value="CUS54519.1"/>
    <property type="molecule type" value="Genomic_DNA"/>
</dbReference>
<dbReference type="PANTHER" id="PTHR42978:SF7">
    <property type="entry name" value="METALLO-HYDROLASE RV2300C-RELATED"/>
    <property type="match status" value="1"/>
</dbReference>
<dbReference type="SMART" id="SM00849">
    <property type="entry name" value="Lactamase_B"/>
    <property type="match status" value="1"/>
</dbReference>
<dbReference type="PANTHER" id="PTHR42978">
    <property type="entry name" value="QUORUM-QUENCHING LACTONASE YTNP-RELATED-RELATED"/>
    <property type="match status" value="1"/>
</dbReference>
<dbReference type="CDD" id="cd07729">
    <property type="entry name" value="AHL_lactonase_MBL-fold"/>
    <property type="match status" value="1"/>
</dbReference>
<evidence type="ECO:0000313" key="7">
    <source>
        <dbReference type="EMBL" id="CUS54519.1"/>
    </source>
</evidence>
<evidence type="ECO:0000256" key="2">
    <source>
        <dbReference type="ARBA" id="ARBA00007749"/>
    </source>
</evidence>
<dbReference type="SUPFAM" id="SSF56281">
    <property type="entry name" value="Metallo-hydrolase/oxidoreductase"/>
    <property type="match status" value="1"/>
</dbReference>
<keyword evidence="4" id="KW-0378">Hydrolase</keyword>
<accession>A0A160TV61</accession>
<keyword evidence="3" id="KW-0479">Metal-binding</keyword>
<gene>
    <name evidence="7" type="ORF">MGWOODY_XGa827</name>
</gene>
<evidence type="ECO:0000256" key="4">
    <source>
        <dbReference type="ARBA" id="ARBA00022801"/>
    </source>
</evidence>
<dbReference type="InterPro" id="IPR051013">
    <property type="entry name" value="MBL_superfamily_lactonases"/>
</dbReference>
<organism evidence="7">
    <name type="scientific">hydrothermal vent metagenome</name>
    <dbReference type="NCBI Taxonomy" id="652676"/>
    <lineage>
        <taxon>unclassified sequences</taxon>
        <taxon>metagenomes</taxon>
        <taxon>ecological metagenomes</taxon>
    </lineage>
</organism>
<comment type="cofactor">
    <cofactor evidence="1">
        <name>Zn(2+)</name>
        <dbReference type="ChEBI" id="CHEBI:29105"/>
    </cofactor>
</comment>
<name>A0A160TV61_9ZZZZ</name>
<evidence type="ECO:0000256" key="3">
    <source>
        <dbReference type="ARBA" id="ARBA00022723"/>
    </source>
</evidence>
<dbReference type="GO" id="GO:0016787">
    <property type="term" value="F:hydrolase activity"/>
    <property type="evidence" value="ECO:0007669"/>
    <property type="project" value="UniProtKB-KW"/>
</dbReference>
<comment type="similarity">
    <text evidence="2">Belongs to the metallo-beta-lactamase superfamily.</text>
</comment>
<dbReference type="Pfam" id="PF00753">
    <property type="entry name" value="Lactamase_B"/>
    <property type="match status" value="1"/>
</dbReference>
<sequence length="280" mass="31202">MADPESYEVFALCYAVRTNRKHHENFIGSAWTDPMHDQDEPIAYYVWVLKNANRTVLVDTGFDKAEWSRRTESSGGIWQCEYDQSPAEGLAGMGVDARMVQDVIVTHLHYDHAGSLNDFPAARFHLQELEMQYATGPHMGHGYFSGAYTVDHVLEMVRNVYKGRVVFHAGDSEIAPGISVHHVGGHTMGMQCVKVMTARGSVVLASDASHFYANFEDNAPFPVVYNVADMLKGFDTIRRLASTVDHIVPGHDPLVMVRYPGAKNPGIGQIVRLDQNPRNL</sequence>
<dbReference type="Gene3D" id="3.60.15.10">
    <property type="entry name" value="Ribonuclease Z/Hydroxyacylglutathione hydrolase-like"/>
    <property type="match status" value="1"/>
</dbReference>
<dbReference type="InterPro" id="IPR001279">
    <property type="entry name" value="Metallo-B-lactamas"/>
</dbReference>
<evidence type="ECO:0000259" key="6">
    <source>
        <dbReference type="SMART" id="SM00849"/>
    </source>
</evidence>
<reference evidence="7" key="1">
    <citation type="submission" date="2015-10" db="EMBL/GenBank/DDBJ databases">
        <authorList>
            <person name="Gilbert D.G."/>
        </authorList>
    </citation>
    <scope>NUCLEOTIDE SEQUENCE</scope>
</reference>
<evidence type="ECO:0000256" key="1">
    <source>
        <dbReference type="ARBA" id="ARBA00001947"/>
    </source>
</evidence>
<evidence type="ECO:0000256" key="5">
    <source>
        <dbReference type="ARBA" id="ARBA00022833"/>
    </source>
</evidence>
<protein>
    <recommendedName>
        <fullName evidence="6">Metallo-beta-lactamase domain-containing protein</fullName>
    </recommendedName>
</protein>